<dbReference type="Gene3D" id="3.10.100.10">
    <property type="entry name" value="Mannose-Binding Protein A, subunit A"/>
    <property type="match status" value="1"/>
</dbReference>
<dbReference type="InterPro" id="IPR001304">
    <property type="entry name" value="C-type_lectin-like"/>
</dbReference>
<dbReference type="Pfam" id="PF00059">
    <property type="entry name" value="Lectin_C"/>
    <property type="match status" value="1"/>
</dbReference>
<name>A0A9W7T479_TRIRA</name>
<accession>A0A9W7T479</accession>
<comment type="caution">
    <text evidence="2">The sequence shown here is derived from an EMBL/GenBank/DDBJ whole genome shotgun (WGS) entry which is preliminary data.</text>
</comment>
<proteinExistence type="predicted"/>
<dbReference type="EMBL" id="JAFHDT010000405">
    <property type="protein sequence ID" value="KAI7789638.1"/>
    <property type="molecule type" value="Genomic_DNA"/>
</dbReference>
<dbReference type="Proteomes" id="UP001059041">
    <property type="component" value="Unassembled WGS sequence"/>
</dbReference>
<dbReference type="PANTHER" id="PTHR45784">
    <property type="entry name" value="C-TYPE LECTIN DOMAIN FAMILY 20 MEMBER A-RELATED"/>
    <property type="match status" value="1"/>
</dbReference>
<reference evidence="2" key="1">
    <citation type="submission" date="2021-02" db="EMBL/GenBank/DDBJ databases">
        <title>Comparative genomics reveals that relaxation of natural selection precedes convergent phenotypic evolution of cavefish.</title>
        <authorList>
            <person name="Peng Z."/>
        </authorList>
    </citation>
    <scope>NUCLEOTIDE SEQUENCE</scope>
    <source>
        <tissue evidence="2">Muscle</tissue>
    </source>
</reference>
<dbReference type="InterPro" id="IPR016187">
    <property type="entry name" value="CTDL_fold"/>
</dbReference>
<dbReference type="AlphaFoldDB" id="A0A9W7T479"/>
<evidence type="ECO:0000259" key="1">
    <source>
        <dbReference type="PROSITE" id="PS50041"/>
    </source>
</evidence>
<evidence type="ECO:0000313" key="3">
    <source>
        <dbReference type="Proteomes" id="UP001059041"/>
    </source>
</evidence>
<dbReference type="InterPro" id="IPR016186">
    <property type="entry name" value="C-type_lectin-like/link_sf"/>
</dbReference>
<protein>
    <submittedName>
        <fullName evidence="2">L-selectin-like</fullName>
    </submittedName>
</protein>
<sequence>MALVLWDSGEPSNYAGKQAHGVMLDGKWNDLEYYFQIPFFCYNEEETGASRFVFVTSLKTWHEAQSYCRQHHTDLATIRSQSENDQLQQMMQGVTSAWIGLFRDSWKWSNGANVNMSSINWMAGQPKLGGLNNRPCAVIHPNGFRDDRACSDALPFICKICKLCLIPTYCMYHMIILKYLTHNKNVALSDHFIMYHSKTHALFLTLDVYSSWRVGRGAPMIFSAVPTVLCSLLMSEPNQTVMDVQRTDSMTAE</sequence>
<dbReference type="PROSITE" id="PS50041">
    <property type="entry name" value="C_TYPE_LECTIN_2"/>
    <property type="match status" value="1"/>
</dbReference>
<dbReference type="SUPFAM" id="SSF56436">
    <property type="entry name" value="C-type lectin-like"/>
    <property type="match status" value="2"/>
</dbReference>
<keyword evidence="3" id="KW-1185">Reference proteome</keyword>
<dbReference type="SMART" id="SM00034">
    <property type="entry name" value="CLECT"/>
    <property type="match status" value="1"/>
</dbReference>
<organism evidence="2 3">
    <name type="scientific">Triplophysa rosa</name>
    <name type="common">Cave loach</name>
    <dbReference type="NCBI Taxonomy" id="992332"/>
    <lineage>
        <taxon>Eukaryota</taxon>
        <taxon>Metazoa</taxon>
        <taxon>Chordata</taxon>
        <taxon>Craniata</taxon>
        <taxon>Vertebrata</taxon>
        <taxon>Euteleostomi</taxon>
        <taxon>Actinopterygii</taxon>
        <taxon>Neopterygii</taxon>
        <taxon>Teleostei</taxon>
        <taxon>Ostariophysi</taxon>
        <taxon>Cypriniformes</taxon>
        <taxon>Nemacheilidae</taxon>
        <taxon>Triplophysa</taxon>
    </lineage>
</organism>
<feature type="domain" description="C-type lectin" evidence="1">
    <location>
        <begin position="47"/>
        <end position="159"/>
    </location>
</feature>
<gene>
    <name evidence="2" type="ORF">IRJ41_001876</name>
</gene>
<dbReference type="PANTHER" id="PTHR45784:SF3">
    <property type="entry name" value="C-TYPE LECTIN DOMAIN FAMILY 4 MEMBER K-LIKE-RELATED"/>
    <property type="match status" value="1"/>
</dbReference>
<evidence type="ECO:0000313" key="2">
    <source>
        <dbReference type="EMBL" id="KAI7789638.1"/>
    </source>
</evidence>